<gene>
    <name evidence="1" type="ORF">IF1G_03586</name>
</gene>
<evidence type="ECO:0000313" key="1">
    <source>
        <dbReference type="EMBL" id="TQV97843.1"/>
    </source>
</evidence>
<evidence type="ECO:0000313" key="2">
    <source>
        <dbReference type="Proteomes" id="UP000315783"/>
    </source>
</evidence>
<dbReference type="AlphaFoldDB" id="A0A545V808"/>
<dbReference type="EMBL" id="SPUK01000004">
    <property type="protein sequence ID" value="TQV97843.1"/>
    <property type="molecule type" value="Genomic_DNA"/>
</dbReference>
<organism evidence="1 2">
    <name type="scientific">Cordyceps javanica</name>
    <dbReference type="NCBI Taxonomy" id="43265"/>
    <lineage>
        <taxon>Eukaryota</taxon>
        <taxon>Fungi</taxon>
        <taxon>Dikarya</taxon>
        <taxon>Ascomycota</taxon>
        <taxon>Pezizomycotina</taxon>
        <taxon>Sordariomycetes</taxon>
        <taxon>Hypocreomycetidae</taxon>
        <taxon>Hypocreales</taxon>
        <taxon>Cordycipitaceae</taxon>
        <taxon>Cordyceps</taxon>
    </lineage>
</organism>
<sequence length="327" mass="35899">MSFFFGHITPTDDPFATHSLESAGEEVDLASAASTAPPFDEGGCDLATLLGTPDFAADKRFSGAQSPITASYHQNIPGEDVFPSEPAKAGDPILSASNRNNSTQQWNTAHGIEQKFGYSSRATSQLLRLLPKIKQELSKFENGFWRNEGAASLDDYPIWNIVLMAREIREVASAIFGKSEEALRENQLNYQIGPTSHYGTKADTPAVLLLLCGHIWLMRLYSVVLDHVQNRIDDIPTVTDHSQLLDHATLWPDLLSEHRSGLLSLPDLGLGLAVKSVECQLGGDGFQLREAAVTALQNDDYVPSGNLQSIEMRFDSLKQQLRTKIGF</sequence>
<comment type="caution">
    <text evidence="1">The sequence shown here is derived from an EMBL/GenBank/DDBJ whole genome shotgun (WGS) entry which is preliminary data.</text>
</comment>
<dbReference type="Proteomes" id="UP000315783">
    <property type="component" value="Unassembled WGS sequence"/>
</dbReference>
<keyword evidence="2" id="KW-1185">Reference proteome</keyword>
<protein>
    <submittedName>
        <fullName evidence="1">Acyl-protein thioesterase 1,2</fullName>
    </submittedName>
</protein>
<reference evidence="1 2" key="1">
    <citation type="journal article" date="2019" name="Appl. Microbiol. Biotechnol.">
        <title>Genome sequence of Isaria javanica and comparative genome analysis insights into family S53 peptidase evolution in fungal entomopathogens.</title>
        <authorList>
            <person name="Lin R."/>
            <person name="Zhang X."/>
            <person name="Xin B."/>
            <person name="Zou M."/>
            <person name="Gao Y."/>
            <person name="Qin F."/>
            <person name="Hu Q."/>
            <person name="Xie B."/>
            <person name="Cheng X."/>
        </authorList>
    </citation>
    <scope>NUCLEOTIDE SEQUENCE [LARGE SCALE GENOMIC DNA]</scope>
    <source>
        <strain evidence="1 2">IJ1G</strain>
    </source>
</reference>
<dbReference type="STRING" id="43265.A0A545V808"/>
<proteinExistence type="predicted"/>
<name>A0A545V808_9HYPO</name>
<accession>A0A545V808</accession>